<dbReference type="Proteomes" id="UP000192257">
    <property type="component" value="Unassembled WGS sequence"/>
</dbReference>
<gene>
    <name evidence="2" type="ORF">TM35_000302500</name>
</gene>
<feature type="region of interest" description="Disordered" evidence="1">
    <location>
        <begin position="1"/>
        <end position="31"/>
    </location>
</feature>
<sequence length="207" mass="23137">MSDRDFPLTNSPGCDVPLNGDDINENSSSSSSSVAVAVAVALIDPPARVERRGPPVAAPAPQRLSSPDRLRARTYKLHMELQALANRHNRRHERLRSIRAPPSIVQERSASSVGAARQVPQPKPTAASQLQLPNLRRCFEEARTRYLMETQRKKKTMPPLYASHIPRDDEAARRKQQRDIMKDPDSFGLRFFSPSSLPGATKDSRHM</sequence>
<evidence type="ECO:0000256" key="1">
    <source>
        <dbReference type="SAM" id="MobiDB-lite"/>
    </source>
</evidence>
<proteinExistence type="predicted"/>
<dbReference type="OrthoDB" id="252846at2759"/>
<protein>
    <submittedName>
        <fullName evidence="2">Uncharacterized protein</fullName>
    </submittedName>
</protein>
<name>A0A1X0NPZ7_9TRYP</name>
<reference evidence="2 3" key="1">
    <citation type="submission" date="2017-03" db="EMBL/GenBank/DDBJ databases">
        <title>An alternative strategy for trypanosome survival in the mammalian bloodstream revealed through genome and transcriptome analysis of the ubiquitous bovine parasite Trypanosoma (Megatrypanum) theileri.</title>
        <authorList>
            <person name="Kelly S."/>
            <person name="Ivens A."/>
            <person name="Mott A."/>
            <person name="O'Neill E."/>
            <person name="Emms D."/>
            <person name="Macleod O."/>
            <person name="Voorheis P."/>
            <person name="Matthews J."/>
            <person name="Matthews K."/>
            <person name="Carrington M."/>
        </authorList>
    </citation>
    <scope>NUCLEOTIDE SEQUENCE [LARGE SCALE GENOMIC DNA]</scope>
    <source>
        <strain evidence="2">Edinburgh</strain>
    </source>
</reference>
<feature type="region of interest" description="Disordered" evidence="1">
    <location>
        <begin position="152"/>
        <end position="207"/>
    </location>
</feature>
<dbReference type="RefSeq" id="XP_028880276.1">
    <property type="nucleotide sequence ID" value="XM_029028573.1"/>
</dbReference>
<dbReference type="GeneID" id="39988353"/>
<feature type="compositionally biased region" description="Basic and acidic residues" evidence="1">
    <location>
        <begin position="165"/>
        <end position="185"/>
    </location>
</feature>
<evidence type="ECO:0000313" key="3">
    <source>
        <dbReference type="Proteomes" id="UP000192257"/>
    </source>
</evidence>
<dbReference type="AlphaFoldDB" id="A0A1X0NPZ7"/>
<comment type="caution">
    <text evidence="2">The sequence shown here is derived from an EMBL/GenBank/DDBJ whole genome shotgun (WGS) entry which is preliminary data.</text>
</comment>
<accession>A0A1X0NPZ7</accession>
<organism evidence="2 3">
    <name type="scientific">Trypanosoma theileri</name>
    <dbReference type="NCBI Taxonomy" id="67003"/>
    <lineage>
        <taxon>Eukaryota</taxon>
        <taxon>Discoba</taxon>
        <taxon>Euglenozoa</taxon>
        <taxon>Kinetoplastea</taxon>
        <taxon>Metakinetoplastina</taxon>
        <taxon>Trypanosomatida</taxon>
        <taxon>Trypanosomatidae</taxon>
        <taxon>Trypanosoma</taxon>
    </lineage>
</organism>
<dbReference type="VEuPathDB" id="TriTrypDB:TM35_000302500"/>
<evidence type="ECO:0000313" key="2">
    <source>
        <dbReference type="EMBL" id="ORC86210.1"/>
    </source>
</evidence>
<feature type="region of interest" description="Disordered" evidence="1">
    <location>
        <begin position="104"/>
        <end position="130"/>
    </location>
</feature>
<dbReference type="EMBL" id="NBCO01000030">
    <property type="protein sequence ID" value="ORC86210.1"/>
    <property type="molecule type" value="Genomic_DNA"/>
</dbReference>
<keyword evidence="3" id="KW-1185">Reference proteome</keyword>